<dbReference type="InterPro" id="IPR015854">
    <property type="entry name" value="ABC_transpr_LolD-like"/>
</dbReference>
<dbReference type="Pfam" id="PF00005">
    <property type="entry name" value="ABC_tran"/>
    <property type="match status" value="1"/>
</dbReference>
<organism evidence="5 6">
    <name type="scientific">Nocardiopsis coralli</name>
    <dbReference type="NCBI Taxonomy" id="2772213"/>
    <lineage>
        <taxon>Bacteria</taxon>
        <taxon>Bacillati</taxon>
        <taxon>Actinomycetota</taxon>
        <taxon>Actinomycetes</taxon>
        <taxon>Streptosporangiales</taxon>
        <taxon>Nocardiopsidaceae</taxon>
        <taxon>Nocardiopsis</taxon>
    </lineage>
</organism>
<dbReference type="InterPro" id="IPR003439">
    <property type="entry name" value="ABC_transporter-like_ATP-bd"/>
</dbReference>
<dbReference type="InterPro" id="IPR017911">
    <property type="entry name" value="MacB-like_ATP-bd"/>
</dbReference>
<dbReference type="RefSeq" id="WP_193120972.1">
    <property type="nucleotide sequence ID" value="NZ_JADBGI010000004.1"/>
</dbReference>
<evidence type="ECO:0000256" key="1">
    <source>
        <dbReference type="ARBA" id="ARBA00022448"/>
    </source>
</evidence>
<keyword evidence="6" id="KW-1185">Reference proteome</keyword>
<keyword evidence="1" id="KW-0813">Transport</keyword>
<feature type="domain" description="ABC transporter" evidence="4">
    <location>
        <begin position="12"/>
        <end position="249"/>
    </location>
</feature>
<keyword evidence="3 5" id="KW-0067">ATP-binding</keyword>
<reference evidence="5 6" key="1">
    <citation type="submission" date="2020-09" db="EMBL/GenBank/DDBJ databases">
        <title>Diversity and distribution of actinomycetes associated with coral in the coast of Hainan.</title>
        <authorList>
            <person name="Li F."/>
        </authorList>
    </citation>
    <scope>NUCLEOTIDE SEQUENCE [LARGE SCALE GENOMIC DNA]</scope>
    <source>
        <strain evidence="5 6">HNM0947</strain>
    </source>
</reference>
<dbReference type="InterPro" id="IPR003593">
    <property type="entry name" value="AAA+_ATPase"/>
</dbReference>
<evidence type="ECO:0000256" key="3">
    <source>
        <dbReference type="ARBA" id="ARBA00022840"/>
    </source>
</evidence>
<evidence type="ECO:0000313" key="5">
    <source>
        <dbReference type="EMBL" id="MBE2998342.1"/>
    </source>
</evidence>
<accession>A0ABR9P3B1</accession>
<comment type="caution">
    <text evidence="5">The sequence shown here is derived from an EMBL/GenBank/DDBJ whole genome shotgun (WGS) entry which is preliminary data.</text>
</comment>
<dbReference type="InterPro" id="IPR017871">
    <property type="entry name" value="ABC_transporter-like_CS"/>
</dbReference>
<proteinExistence type="predicted"/>
<dbReference type="SUPFAM" id="SSF52540">
    <property type="entry name" value="P-loop containing nucleoside triphosphate hydrolases"/>
    <property type="match status" value="1"/>
</dbReference>
<keyword evidence="2" id="KW-0547">Nucleotide-binding</keyword>
<dbReference type="EMBL" id="JADBGI010000004">
    <property type="protein sequence ID" value="MBE2998342.1"/>
    <property type="molecule type" value="Genomic_DNA"/>
</dbReference>
<dbReference type="GO" id="GO:0005524">
    <property type="term" value="F:ATP binding"/>
    <property type="evidence" value="ECO:0007669"/>
    <property type="project" value="UniProtKB-KW"/>
</dbReference>
<dbReference type="PROSITE" id="PS00211">
    <property type="entry name" value="ABC_TRANSPORTER_1"/>
    <property type="match status" value="1"/>
</dbReference>
<gene>
    <name evidence="5" type="ORF">IDM40_06425</name>
</gene>
<sequence>MNTTVGAARGALQIISLTKRYTTGGHTVDALDGVSLSVPEGTFTAVMGPSGSGKSTLLHCAVGLDRPDSGSITVDGTVLDGLGERGLTEFRRARVGFVFQSYNLVGALTAAQNTVLPARLAGRRTTREEALDALDGVGLRDRADHRPHQLSGGEQQRVAIARAVLNRPALICADEPTGALDLTRGRQVLDHLRAAVDLHGRTVLVVTHDPSVAARADRVVFMADGQVVDGIGGDGSGRLDAGEIAVRMAGLEET</sequence>
<evidence type="ECO:0000259" key="4">
    <source>
        <dbReference type="PROSITE" id="PS50893"/>
    </source>
</evidence>
<dbReference type="Gene3D" id="3.40.50.300">
    <property type="entry name" value="P-loop containing nucleotide triphosphate hydrolases"/>
    <property type="match status" value="1"/>
</dbReference>
<dbReference type="SMART" id="SM00382">
    <property type="entry name" value="AAA"/>
    <property type="match status" value="1"/>
</dbReference>
<dbReference type="Proteomes" id="UP000806528">
    <property type="component" value="Unassembled WGS sequence"/>
</dbReference>
<dbReference type="InterPro" id="IPR027417">
    <property type="entry name" value="P-loop_NTPase"/>
</dbReference>
<dbReference type="PANTHER" id="PTHR24220:SF685">
    <property type="entry name" value="ABC TRANSPORTER RELATED"/>
    <property type="match status" value="1"/>
</dbReference>
<dbReference type="CDD" id="cd03255">
    <property type="entry name" value="ABC_MJ0796_LolCDE_FtsE"/>
    <property type="match status" value="1"/>
</dbReference>
<dbReference type="PANTHER" id="PTHR24220">
    <property type="entry name" value="IMPORT ATP-BINDING PROTEIN"/>
    <property type="match status" value="1"/>
</dbReference>
<protein>
    <submittedName>
        <fullName evidence="5">ABC transporter ATP-binding protein</fullName>
    </submittedName>
</protein>
<evidence type="ECO:0000313" key="6">
    <source>
        <dbReference type="Proteomes" id="UP000806528"/>
    </source>
</evidence>
<dbReference type="PROSITE" id="PS50893">
    <property type="entry name" value="ABC_TRANSPORTER_2"/>
    <property type="match status" value="1"/>
</dbReference>
<evidence type="ECO:0000256" key="2">
    <source>
        <dbReference type="ARBA" id="ARBA00022741"/>
    </source>
</evidence>
<name>A0ABR9P3B1_9ACTN</name>